<comment type="subcellular location">
    <subcellularLocation>
        <location evidence="1 14">Cell membrane</location>
        <topology evidence="1 14">Multi-pass membrane protein</topology>
    </subcellularLocation>
</comment>
<evidence type="ECO:0000256" key="14">
    <source>
        <dbReference type="HAMAP-Rule" id="MF_01006"/>
    </source>
</evidence>
<keyword evidence="6 14" id="KW-0812">Transmembrane</keyword>
<evidence type="ECO:0000256" key="8">
    <source>
        <dbReference type="ARBA" id="ARBA00022989"/>
    </source>
</evidence>
<evidence type="ECO:0000256" key="12">
    <source>
        <dbReference type="ARBA" id="ARBA00032932"/>
    </source>
</evidence>
<comment type="miscellaneous">
    <text evidence="14">Bacitracin is thought to be involved in the inhibition of peptidoglycan synthesis by sequestering undecaprenyl diphosphate, thereby reducing the pool of lipid carrier available.</text>
</comment>
<dbReference type="GO" id="GO:0071555">
    <property type="term" value="P:cell wall organization"/>
    <property type="evidence" value="ECO:0007669"/>
    <property type="project" value="UniProtKB-KW"/>
</dbReference>
<evidence type="ECO:0000256" key="10">
    <source>
        <dbReference type="ARBA" id="ARBA00023251"/>
    </source>
</evidence>
<keyword evidence="14" id="KW-0133">Cell shape</keyword>
<accession>A0A839SQ65</accession>
<dbReference type="AlphaFoldDB" id="A0A839SQ65"/>
<evidence type="ECO:0000256" key="7">
    <source>
        <dbReference type="ARBA" id="ARBA00022801"/>
    </source>
</evidence>
<dbReference type="EC" id="3.6.1.27" evidence="3 14"/>
<dbReference type="Pfam" id="PF02673">
    <property type="entry name" value="BacA"/>
    <property type="match status" value="1"/>
</dbReference>
<keyword evidence="14" id="KW-0573">Peptidoglycan synthesis</keyword>
<keyword evidence="9 14" id="KW-0472">Membrane</keyword>
<feature type="transmembrane region" description="Helical" evidence="14">
    <location>
        <begin position="124"/>
        <end position="140"/>
    </location>
</feature>
<evidence type="ECO:0000256" key="2">
    <source>
        <dbReference type="ARBA" id="ARBA00010621"/>
    </source>
</evidence>
<comment type="catalytic activity">
    <reaction evidence="13 14">
        <text>di-trans,octa-cis-undecaprenyl diphosphate + H2O = di-trans,octa-cis-undecaprenyl phosphate + phosphate + H(+)</text>
        <dbReference type="Rhea" id="RHEA:28094"/>
        <dbReference type="ChEBI" id="CHEBI:15377"/>
        <dbReference type="ChEBI" id="CHEBI:15378"/>
        <dbReference type="ChEBI" id="CHEBI:43474"/>
        <dbReference type="ChEBI" id="CHEBI:58405"/>
        <dbReference type="ChEBI" id="CHEBI:60392"/>
        <dbReference type="EC" id="3.6.1.27"/>
    </reaction>
</comment>
<evidence type="ECO:0000256" key="1">
    <source>
        <dbReference type="ARBA" id="ARBA00004651"/>
    </source>
</evidence>
<evidence type="ECO:0000256" key="4">
    <source>
        <dbReference type="ARBA" id="ARBA00021581"/>
    </source>
</evidence>
<dbReference type="EMBL" id="JACHXA010000001">
    <property type="protein sequence ID" value="MBB3063984.1"/>
    <property type="molecule type" value="Genomic_DNA"/>
</dbReference>
<dbReference type="InterPro" id="IPR003824">
    <property type="entry name" value="UppP"/>
</dbReference>
<dbReference type="PANTHER" id="PTHR30622">
    <property type="entry name" value="UNDECAPRENYL-DIPHOSPHATASE"/>
    <property type="match status" value="1"/>
</dbReference>
<keyword evidence="14" id="KW-0961">Cell wall biogenesis/degradation</keyword>
<dbReference type="HAMAP" id="MF_01006">
    <property type="entry name" value="Undec_diphosphatase"/>
    <property type="match status" value="1"/>
</dbReference>
<protein>
    <recommendedName>
        <fullName evidence="4 14">Undecaprenyl-diphosphatase</fullName>
        <ecNumber evidence="3 14">3.6.1.27</ecNumber>
    </recommendedName>
    <alternativeName>
        <fullName evidence="12 14">Bacitracin resistance protein</fullName>
    </alternativeName>
    <alternativeName>
        <fullName evidence="11 14">Undecaprenyl pyrophosphate phosphatase</fullName>
    </alternativeName>
</protein>
<dbReference type="NCBIfam" id="NF001393">
    <property type="entry name" value="PRK00281.2-4"/>
    <property type="match status" value="1"/>
</dbReference>
<comment type="caution">
    <text evidence="15">The sequence shown here is derived from an EMBL/GenBank/DDBJ whole genome shotgun (WGS) entry which is preliminary data.</text>
</comment>
<gene>
    <name evidence="14" type="primary">uppP</name>
    <name evidence="15" type="ORF">FHR98_000249</name>
</gene>
<evidence type="ECO:0000256" key="5">
    <source>
        <dbReference type="ARBA" id="ARBA00022475"/>
    </source>
</evidence>
<evidence type="ECO:0000256" key="6">
    <source>
        <dbReference type="ARBA" id="ARBA00022692"/>
    </source>
</evidence>
<keyword evidence="7 14" id="KW-0378">Hydrolase</keyword>
<keyword evidence="10 14" id="KW-0046">Antibiotic resistance</keyword>
<organism evidence="15 16">
    <name type="scientific">Limibacillus halophilus</name>
    <dbReference type="NCBI Taxonomy" id="1579333"/>
    <lineage>
        <taxon>Bacteria</taxon>
        <taxon>Pseudomonadati</taxon>
        <taxon>Pseudomonadota</taxon>
        <taxon>Alphaproteobacteria</taxon>
        <taxon>Rhodospirillales</taxon>
        <taxon>Rhodovibrionaceae</taxon>
        <taxon>Limibacillus</taxon>
    </lineage>
</organism>
<dbReference type="GO" id="GO:0005886">
    <property type="term" value="C:plasma membrane"/>
    <property type="evidence" value="ECO:0007669"/>
    <property type="project" value="UniProtKB-SubCell"/>
</dbReference>
<dbReference type="GO" id="GO:0009252">
    <property type="term" value="P:peptidoglycan biosynthetic process"/>
    <property type="evidence" value="ECO:0007669"/>
    <property type="project" value="UniProtKB-KW"/>
</dbReference>
<dbReference type="Proteomes" id="UP000581135">
    <property type="component" value="Unassembled WGS sequence"/>
</dbReference>
<feature type="transmembrane region" description="Helical" evidence="14">
    <location>
        <begin position="254"/>
        <end position="273"/>
    </location>
</feature>
<feature type="transmembrane region" description="Helical" evidence="14">
    <location>
        <begin position="227"/>
        <end position="248"/>
    </location>
</feature>
<evidence type="ECO:0000256" key="11">
    <source>
        <dbReference type="ARBA" id="ARBA00032707"/>
    </source>
</evidence>
<name>A0A839SQ65_9PROT</name>
<comment type="function">
    <text evidence="14">Catalyzes the dephosphorylation of undecaprenyl diphosphate (UPP). Confers resistance to bacitracin.</text>
</comment>
<evidence type="ECO:0000256" key="9">
    <source>
        <dbReference type="ARBA" id="ARBA00023136"/>
    </source>
</evidence>
<dbReference type="GO" id="GO:0008360">
    <property type="term" value="P:regulation of cell shape"/>
    <property type="evidence" value="ECO:0007669"/>
    <property type="project" value="UniProtKB-KW"/>
</dbReference>
<keyword evidence="16" id="KW-1185">Reference proteome</keyword>
<dbReference type="GO" id="GO:0050380">
    <property type="term" value="F:undecaprenyl-diphosphatase activity"/>
    <property type="evidence" value="ECO:0007669"/>
    <property type="project" value="UniProtKB-UniRule"/>
</dbReference>
<feature type="transmembrane region" description="Helical" evidence="14">
    <location>
        <begin position="152"/>
        <end position="172"/>
    </location>
</feature>
<evidence type="ECO:0000313" key="15">
    <source>
        <dbReference type="EMBL" id="MBB3063984.1"/>
    </source>
</evidence>
<sequence length="281" mass="29965">MPILHLLILALVQGITEFLPISSSGHLILAWAVFDAEGLPGLSQSDAHRLVIDIAVHVGTLGAVCLYFWRDLSGAIAGFFKLIAGGRGPMPRLALALIIGTLPVVVVGFVAKDLVANSLRSIEIIAWTTFGFGLLLYFADRIGLTVRRLEHITVVQALIIGLAQVLALVPGTSRSGITMTAARFLGYERQEAARFSLLLSIPTILGAGTLAGLDLAKAEDAQLTADALIAAGLSFVMALIAIAAMMAWLKRFSFTPFVWYRLGLAGLLFWLVYGNSGLLPV</sequence>
<keyword evidence="5 14" id="KW-1003">Cell membrane</keyword>
<dbReference type="RefSeq" id="WP_183414804.1">
    <property type="nucleotide sequence ID" value="NZ_JACHXA010000001.1"/>
</dbReference>
<comment type="similarity">
    <text evidence="2 14">Belongs to the UppP family.</text>
</comment>
<evidence type="ECO:0000256" key="13">
    <source>
        <dbReference type="ARBA" id="ARBA00047594"/>
    </source>
</evidence>
<feature type="transmembrane region" description="Helical" evidence="14">
    <location>
        <begin position="192"/>
        <end position="215"/>
    </location>
</feature>
<dbReference type="GO" id="GO:0046677">
    <property type="term" value="P:response to antibiotic"/>
    <property type="evidence" value="ECO:0007669"/>
    <property type="project" value="UniProtKB-UniRule"/>
</dbReference>
<reference evidence="15 16" key="1">
    <citation type="submission" date="2020-08" db="EMBL/GenBank/DDBJ databases">
        <title>Genomic Encyclopedia of Type Strains, Phase III (KMG-III): the genomes of soil and plant-associated and newly described type strains.</title>
        <authorList>
            <person name="Whitman W."/>
        </authorList>
    </citation>
    <scope>NUCLEOTIDE SEQUENCE [LARGE SCALE GENOMIC DNA]</scope>
    <source>
        <strain evidence="15 16">CECT 8803</strain>
    </source>
</reference>
<evidence type="ECO:0000313" key="16">
    <source>
        <dbReference type="Proteomes" id="UP000581135"/>
    </source>
</evidence>
<keyword evidence="8 14" id="KW-1133">Transmembrane helix</keyword>
<dbReference type="PANTHER" id="PTHR30622:SF4">
    <property type="entry name" value="UNDECAPRENYL-DIPHOSPHATASE"/>
    <property type="match status" value="1"/>
</dbReference>
<feature type="transmembrane region" description="Helical" evidence="14">
    <location>
        <begin position="93"/>
        <end position="112"/>
    </location>
</feature>
<proteinExistence type="inferred from homology"/>
<evidence type="ECO:0000256" key="3">
    <source>
        <dbReference type="ARBA" id="ARBA00012374"/>
    </source>
</evidence>